<comment type="similarity">
    <text evidence="2">Belongs to the TMEM198 family.</text>
</comment>
<dbReference type="PANTHER" id="PTHR31247">
    <property type="entry name" value="TRANSMEMBRANE PROTEIN 198 FAMILY MEMBER"/>
    <property type="match status" value="1"/>
</dbReference>
<protein>
    <recommendedName>
        <fullName evidence="6">Transmembrane protein 198</fullName>
    </recommendedName>
</protein>
<feature type="compositionally biased region" description="Polar residues" evidence="7">
    <location>
        <begin position="275"/>
        <end position="292"/>
    </location>
</feature>
<feature type="transmembrane region" description="Helical" evidence="8">
    <location>
        <begin position="172"/>
        <end position="190"/>
    </location>
</feature>
<feature type="transmembrane region" description="Helical" evidence="8">
    <location>
        <begin position="197"/>
        <end position="217"/>
    </location>
</feature>
<feature type="region of interest" description="Disordered" evidence="7">
    <location>
        <begin position="272"/>
        <end position="292"/>
    </location>
</feature>
<name>A0AAV0UWW8_9STRA</name>
<dbReference type="InterPro" id="IPR025256">
    <property type="entry name" value="TM7S3/TM198-like_dom"/>
</dbReference>
<evidence type="ECO:0000256" key="5">
    <source>
        <dbReference type="ARBA" id="ARBA00023136"/>
    </source>
</evidence>
<feature type="chain" id="PRO_5043852500" description="Transmembrane protein 198" evidence="9">
    <location>
        <begin position="26"/>
        <end position="292"/>
    </location>
</feature>
<keyword evidence="5 8" id="KW-0472">Membrane</keyword>
<dbReference type="InterPro" id="IPR040236">
    <property type="entry name" value="TMEM198"/>
</dbReference>
<dbReference type="EMBL" id="CANTFM010001479">
    <property type="protein sequence ID" value="CAI5739924.1"/>
    <property type="molecule type" value="Genomic_DNA"/>
</dbReference>
<evidence type="ECO:0000259" key="10">
    <source>
        <dbReference type="Pfam" id="PF13886"/>
    </source>
</evidence>
<feature type="domain" description="TM7S3/TM198-like" evidence="10">
    <location>
        <begin position="68"/>
        <end position="265"/>
    </location>
</feature>
<keyword evidence="9" id="KW-0732">Signal</keyword>
<evidence type="ECO:0000256" key="8">
    <source>
        <dbReference type="SAM" id="Phobius"/>
    </source>
</evidence>
<dbReference type="Proteomes" id="UP001162029">
    <property type="component" value="Unassembled WGS sequence"/>
</dbReference>
<evidence type="ECO:0000256" key="4">
    <source>
        <dbReference type="ARBA" id="ARBA00022989"/>
    </source>
</evidence>
<comment type="subcellular location">
    <subcellularLocation>
        <location evidence="1">Membrane</location>
        <topology evidence="1">Multi-pass membrane protein</topology>
    </subcellularLocation>
</comment>
<evidence type="ECO:0000256" key="2">
    <source>
        <dbReference type="ARBA" id="ARBA00006244"/>
    </source>
</evidence>
<keyword evidence="12" id="KW-1185">Reference proteome</keyword>
<comment type="caution">
    <text evidence="11">The sequence shown here is derived from an EMBL/GenBank/DDBJ whole genome shotgun (WGS) entry which is preliminary data.</text>
</comment>
<accession>A0AAV0UWW8</accession>
<keyword evidence="4 8" id="KW-1133">Transmembrane helix</keyword>
<dbReference type="AlphaFoldDB" id="A0AAV0UWW8"/>
<keyword evidence="3 8" id="KW-0812">Transmembrane</keyword>
<feature type="transmembrane region" description="Helical" evidence="8">
    <location>
        <begin position="61"/>
        <end position="82"/>
    </location>
</feature>
<evidence type="ECO:0000256" key="3">
    <source>
        <dbReference type="ARBA" id="ARBA00022692"/>
    </source>
</evidence>
<gene>
    <name evidence="11" type="ORF">PDE001_LOCUS7346</name>
</gene>
<feature type="transmembrane region" description="Helical" evidence="8">
    <location>
        <begin position="117"/>
        <end position="138"/>
    </location>
</feature>
<proteinExistence type="inferred from homology"/>
<dbReference type="GO" id="GO:0005886">
    <property type="term" value="C:plasma membrane"/>
    <property type="evidence" value="ECO:0007669"/>
    <property type="project" value="TreeGrafter"/>
</dbReference>
<feature type="transmembrane region" description="Helical" evidence="8">
    <location>
        <begin position="89"/>
        <end position="105"/>
    </location>
</feature>
<reference evidence="11" key="1">
    <citation type="submission" date="2022-12" db="EMBL/GenBank/DDBJ databases">
        <authorList>
            <person name="Webb A."/>
        </authorList>
    </citation>
    <scope>NUCLEOTIDE SEQUENCE</scope>
    <source>
        <strain evidence="11">Pd1</strain>
    </source>
</reference>
<evidence type="ECO:0000313" key="11">
    <source>
        <dbReference type="EMBL" id="CAI5739924.1"/>
    </source>
</evidence>
<evidence type="ECO:0000256" key="7">
    <source>
        <dbReference type="SAM" id="MobiDB-lite"/>
    </source>
</evidence>
<evidence type="ECO:0000313" key="12">
    <source>
        <dbReference type="Proteomes" id="UP001162029"/>
    </source>
</evidence>
<evidence type="ECO:0000256" key="9">
    <source>
        <dbReference type="SAM" id="SignalP"/>
    </source>
</evidence>
<feature type="transmembrane region" description="Helical" evidence="8">
    <location>
        <begin position="143"/>
        <end position="166"/>
    </location>
</feature>
<evidence type="ECO:0000256" key="1">
    <source>
        <dbReference type="ARBA" id="ARBA00004141"/>
    </source>
</evidence>
<evidence type="ECO:0000256" key="6">
    <source>
        <dbReference type="ARBA" id="ARBA00049737"/>
    </source>
</evidence>
<dbReference type="PANTHER" id="PTHR31247:SF5">
    <property type="entry name" value="DUF4203 DOMAIN-CONTAINING PROTEIN"/>
    <property type="match status" value="1"/>
</dbReference>
<organism evidence="11 12">
    <name type="scientific">Peronospora destructor</name>
    <dbReference type="NCBI Taxonomy" id="86335"/>
    <lineage>
        <taxon>Eukaryota</taxon>
        <taxon>Sar</taxon>
        <taxon>Stramenopiles</taxon>
        <taxon>Oomycota</taxon>
        <taxon>Peronosporomycetes</taxon>
        <taxon>Peronosporales</taxon>
        <taxon>Peronosporaceae</taxon>
        <taxon>Peronospora</taxon>
    </lineage>
</organism>
<feature type="signal peptide" evidence="9">
    <location>
        <begin position="1"/>
        <end position="25"/>
    </location>
</feature>
<feature type="transmembrane region" description="Helical" evidence="8">
    <location>
        <begin position="247"/>
        <end position="265"/>
    </location>
</feature>
<sequence length="292" mass="30486">MSRISIFHPLVSNILLECFILTVNSNDDADSTSNSNMSNTDSSSLAGIAEEVRSSSKEIEAGPAVLAILAVLGGGVICMAGYRLFRPTVFCCAFLMGGLFVASIIETAFSSLNWMPIASYIGFAIGGTIAGVVVLMLYSASIFLAGAGGGIMLACSFNVSVGAKIYPANPDVILVILAVVLGILGGVLALKLEKPVLITTTAIVGAAVCVWGVGYFAGNYTNGAGLTQFRVETNKGEYEYRIPSARWGYLIGMLVLFILGMSVQISKTARGYDHSGQTGSHSRTKTSAHAAV</sequence>
<dbReference type="Pfam" id="PF13886">
    <property type="entry name" value="TM7S3_TM198"/>
    <property type="match status" value="1"/>
</dbReference>